<dbReference type="EMBL" id="MHFR01000028">
    <property type="protein sequence ID" value="OGW98806.1"/>
    <property type="molecule type" value="Genomic_DNA"/>
</dbReference>
<evidence type="ECO:0000313" key="4">
    <source>
        <dbReference type="EMBL" id="OGW98806.1"/>
    </source>
</evidence>
<dbReference type="GO" id="GO:0003676">
    <property type="term" value="F:nucleic acid binding"/>
    <property type="evidence" value="ECO:0007669"/>
    <property type="project" value="InterPro"/>
</dbReference>
<evidence type="ECO:0000256" key="1">
    <source>
        <dbReference type="ARBA" id="ARBA00004496"/>
    </source>
</evidence>
<dbReference type="AlphaFoldDB" id="A0A1G1L0Y8"/>
<dbReference type="GO" id="GO:0005829">
    <property type="term" value="C:cytosol"/>
    <property type="evidence" value="ECO:0007669"/>
    <property type="project" value="UniProtKB-ARBA"/>
</dbReference>
<evidence type="ECO:0000256" key="2">
    <source>
        <dbReference type="ARBA" id="ARBA00022490"/>
    </source>
</evidence>
<proteinExistence type="predicted"/>
<organism evidence="4 5">
    <name type="scientific">Candidatus Danuiimicrobium aquiferis</name>
    <dbReference type="NCBI Taxonomy" id="1801832"/>
    <lineage>
        <taxon>Bacteria</taxon>
        <taxon>Pseudomonadati</taxon>
        <taxon>Candidatus Omnitrophota</taxon>
        <taxon>Candidatus Danuiimicrobium</taxon>
    </lineage>
</organism>
<dbReference type="InterPro" id="IPR012156">
    <property type="entry name" value="Cold_shock_CspA"/>
</dbReference>
<dbReference type="Pfam" id="PF00313">
    <property type="entry name" value="CSD"/>
    <property type="match status" value="1"/>
</dbReference>
<accession>A0A1G1L0Y8</accession>
<sequence length="71" mass="8104">MFTGKINKLVRQRGFGFISATDGREIFFNQKDLVGIRFDELDEDLKVEFQVEKTPKGPCAFDIHVVKAVTI</sequence>
<dbReference type="Proteomes" id="UP000178187">
    <property type="component" value="Unassembled WGS sequence"/>
</dbReference>
<dbReference type="InterPro" id="IPR011129">
    <property type="entry name" value="CSD"/>
</dbReference>
<protein>
    <recommendedName>
        <fullName evidence="3">CSD domain-containing protein</fullName>
    </recommendedName>
</protein>
<keyword evidence="2" id="KW-0963">Cytoplasm</keyword>
<name>A0A1G1L0Y8_9BACT</name>
<dbReference type="InterPro" id="IPR012340">
    <property type="entry name" value="NA-bd_OB-fold"/>
</dbReference>
<dbReference type="SUPFAM" id="SSF50249">
    <property type="entry name" value="Nucleic acid-binding proteins"/>
    <property type="match status" value="1"/>
</dbReference>
<dbReference type="InterPro" id="IPR002059">
    <property type="entry name" value="CSP_DNA-bd"/>
</dbReference>
<evidence type="ECO:0000259" key="3">
    <source>
        <dbReference type="PROSITE" id="PS51857"/>
    </source>
</evidence>
<evidence type="ECO:0000313" key="5">
    <source>
        <dbReference type="Proteomes" id="UP000178187"/>
    </source>
</evidence>
<dbReference type="PIRSF" id="PIRSF002599">
    <property type="entry name" value="Cold_shock_A"/>
    <property type="match status" value="1"/>
</dbReference>
<feature type="domain" description="CSD" evidence="3">
    <location>
        <begin position="1"/>
        <end position="65"/>
    </location>
</feature>
<dbReference type="PROSITE" id="PS51857">
    <property type="entry name" value="CSD_2"/>
    <property type="match status" value="1"/>
</dbReference>
<dbReference type="Gene3D" id="2.40.50.140">
    <property type="entry name" value="Nucleic acid-binding proteins"/>
    <property type="match status" value="1"/>
</dbReference>
<comment type="caution">
    <text evidence="4">The sequence shown here is derived from an EMBL/GenBank/DDBJ whole genome shotgun (WGS) entry which is preliminary data.</text>
</comment>
<dbReference type="SMART" id="SM00357">
    <property type="entry name" value="CSP"/>
    <property type="match status" value="1"/>
</dbReference>
<comment type="subcellular location">
    <subcellularLocation>
        <location evidence="1">Cytoplasm</location>
    </subcellularLocation>
</comment>
<gene>
    <name evidence="4" type="ORF">A3G33_01180</name>
</gene>
<reference evidence="4 5" key="1">
    <citation type="journal article" date="2016" name="Nat. Commun.">
        <title>Thousands of microbial genomes shed light on interconnected biogeochemical processes in an aquifer system.</title>
        <authorList>
            <person name="Anantharaman K."/>
            <person name="Brown C.T."/>
            <person name="Hug L.A."/>
            <person name="Sharon I."/>
            <person name="Castelle C.J."/>
            <person name="Probst A.J."/>
            <person name="Thomas B.C."/>
            <person name="Singh A."/>
            <person name="Wilkins M.J."/>
            <person name="Karaoz U."/>
            <person name="Brodie E.L."/>
            <person name="Williams K.H."/>
            <person name="Hubbard S.S."/>
            <person name="Banfield J.F."/>
        </authorList>
    </citation>
    <scope>NUCLEOTIDE SEQUENCE [LARGE SCALE GENOMIC DNA]</scope>
</reference>